<dbReference type="EC" id="5.3.1.24" evidence="3"/>
<evidence type="ECO:0000313" key="11">
    <source>
        <dbReference type="Proteomes" id="UP001306508"/>
    </source>
</evidence>
<dbReference type="Pfam" id="PF00697">
    <property type="entry name" value="PRAI"/>
    <property type="match status" value="1"/>
</dbReference>
<dbReference type="Proteomes" id="UP001306508">
    <property type="component" value="Unassembled WGS sequence"/>
</dbReference>
<proteinExistence type="inferred from homology"/>
<dbReference type="SUPFAM" id="SSF51366">
    <property type="entry name" value="Ribulose-phoshate binding barrel"/>
    <property type="match status" value="1"/>
</dbReference>
<dbReference type="HAMAP" id="MF_00135">
    <property type="entry name" value="PRAI"/>
    <property type="match status" value="1"/>
</dbReference>
<dbReference type="CDD" id="cd00405">
    <property type="entry name" value="PRAI"/>
    <property type="match status" value="1"/>
</dbReference>
<gene>
    <name evidence="10" type="ORF">RI543_002602</name>
</gene>
<comment type="similarity">
    <text evidence="2">Belongs to the TrpF family.</text>
</comment>
<dbReference type="GO" id="GO:0000162">
    <property type="term" value="P:L-tryptophan biosynthetic process"/>
    <property type="evidence" value="ECO:0007669"/>
    <property type="project" value="UniProtKB-KW"/>
</dbReference>
<organism evidence="10 11">
    <name type="scientific">Arxiozyma heterogenica</name>
    <dbReference type="NCBI Taxonomy" id="278026"/>
    <lineage>
        <taxon>Eukaryota</taxon>
        <taxon>Fungi</taxon>
        <taxon>Dikarya</taxon>
        <taxon>Ascomycota</taxon>
        <taxon>Saccharomycotina</taxon>
        <taxon>Saccharomycetes</taxon>
        <taxon>Saccharomycetales</taxon>
        <taxon>Saccharomycetaceae</taxon>
        <taxon>Arxiozyma</taxon>
    </lineage>
</organism>
<keyword evidence="11" id="KW-1185">Reference proteome</keyword>
<dbReference type="PANTHER" id="PTHR42894">
    <property type="entry name" value="N-(5'-PHOSPHORIBOSYL)ANTHRANILATE ISOMERASE"/>
    <property type="match status" value="1"/>
</dbReference>
<keyword evidence="7" id="KW-0057">Aromatic amino acid biosynthesis</keyword>
<evidence type="ECO:0000256" key="7">
    <source>
        <dbReference type="ARBA" id="ARBA00023141"/>
    </source>
</evidence>
<evidence type="ECO:0000256" key="4">
    <source>
        <dbReference type="ARBA" id="ARBA00022272"/>
    </source>
</evidence>
<evidence type="ECO:0000256" key="3">
    <source>
        <dbReference type="ARBA" id="ARBA00012572"/>
    </source>
</evidence>
<accession>A0AAN7ZXX1</accession>
<keyword evidence="6" id="KW-0822">Tryptophan biosynthesis</keyword>
<evidence type="ECO:0000259" key="9">
    <source>
        <dbReference type="Pfam" id="PF00697"/>
    </source>
</evidence>
<dbReference type="PANTHER" id="PTHR42894:SF1">
    <property type="entry name" value="N-(5'-PHOSPHORIBOSYL)ANTHRANILATE ISOMERASE"/>
    <property type="match status" value="1"/>
</dbReference>
<keyword evidence="5" id="KW-0028">Amino-acid biosynthesis</keyword>
<dbReference type="Gene3D" id="3.20.20.70">
    <property type="entry name" value="Aldolase class I"/>
    <property type="match status" value="1"/>
</dbReference>
<keyword evidence="8" id="KW-0413">Isomerase</keyword>
<feature type="domain" description="N-(5'phosphoribosyl) anthranilate isomerase (PRAI)" evidence="9">
    <location>
        <begin position="5"/>
        <end position="209"/>
    </location>
</feature>
<evidence type="ECO:0000256" key="6">
    <source>
        <dbReference type="ARBA" id="ARBA00022822"/>
    </source>
</evidence>
<dbReference type="GO" id="GO:0004640">
    <property type="term" value="F:phosphoribosylanthranilate isomerase activity"/>
    <property type="evidence" value="ECO:0007669"/>
    <property type="project" value="UniProtKB-EC"/>
</dbReference>
<sequence>MKIIKVCGIKSLEDAQVAVLNGATHIGIICVPNRKRTISSDEAIKISDWIHLQANNNNVKLVGVFQNQPIKDVKELSVKYNLDIIQLHGEEDWLEYSDSIKKPLIKRCVFPQDCEKVLTITRSENSQKILPLFDSAIGGTGELLDWDEINKWAKKQDPNEVSFILAGGLTPENVSSAFKLYGVIGVDVSGGVETDGIKDHSKIKQFIKNAILS</sequence>
<protein>
    <recommendedName>
        <fullName evidence="4">N-(5'-phosphoribosyl)anthranilate isomerase</fullName>
        <ecNumber evidence="3">5.3.1.24</ecNumber>
    </recommendedName>
</protein>
<evidence type="ECO:0000256" key="5">
    <source>
        <dbReference type="ARBA" id="ARBA00022605"/>
    </source>
</evidence>
<comment type="caution">
    <text evidence="10">The sequence shown here is derived from an EMBL/GenBank/DDBJ whole genome shotgun (WGS) entry which is preliminary data.</text>
</comment>
<name>A0AAN7ZXX1_9SACH</name>
<dbReference type="InterPro" id="IPR013785">
    <property type="entry name" value="Aldolase_TIM"/>
</dbReference>
<evidence type="ECO:0000313" key="10">
    <source>
        <dbReference type="EMBL" id="KAK5780061.1"/>
    </source>
</evidence>
<dbReference type="AlphaFoldDB" id="A0AAN7ZXX1"/>
<dbReference type="InterPro" id="IPR011060">
    <property type="entry name" value="RibuloseP-bd_barrel"/>
</dbReference>
<dbReference type="InterPro" id="IPR044643">
    <property type="entry name" value="TrpF_fam"/>
</dbReference>
<comment type="pathway">
    <text evidence="1">Amino-acid biosynthesis; L-tryptophan biosynthesis; L-tryptophan from chorismate: step 3/5.</text>
</comment>
<reference evidence="11" key="1">
    <citation type="submission" date="2023-07" db="EMBL/GenBank/DDBJ databases">
        <title>A draft genome of Kazachstania heterogenica Y-27499.</title>
        <authorList>
            <person name="Donic C."/>
            <person name="Kralova J.S."/>
            <person name="Fidel L."/>
            <person name="Ben-Dor S."/>
            <person name="Jung S."/>
        </authorList>
    </citation>
    <scope>NUCLEOTIDE SEQUENCE [LARGE SCALE GENOMIC DNA]</scope>
    <source>
        <strain evidence="11">Y27499</strain>
    </source>
</reference>
<dbReference type="InterPro" id="IPR001240">
    <property type="entry name" value="PRAI_dom"/>
</dbReference>
<evidence type="ECO:0000256" key="1">
    <source>
        <dbReference type="ARBA" id="ARBA00004664"/>
    </source>
</evidence>
<evidence type="ECO:0000256" key="2">
    <source>
        <dbReference type="ARBA" id="ARBA00007571"/>
    </source>
</evidence>
<evidence type="ECO:0000256" key="8">
    <source>
        <dbReference type="ARBA" id="ARBA00023235"/>
    </source>
</evidence>
<dbReference type="EMBL" id="JAWIZZ010000045">
    <property type="protein sequence ID" value="KAK5780061.1"/>
    <property type="molecule type" value="Genomic_DNA"/>
</dbReference>